<dbReference type="InterPro" id="IPR029787">
    <property type="entry name" value="Nucleotide_cyclase"/>
</dbReference>
<dbReference type="SMART" id="SM00267">
    <property type="entry name" value="GGDEF"/>
    <property type="match status" value="1"/>
</dbReference>
<dbReference type="Proteomes" id="UP001595979">
    <property type="component" value="Unassembled WGS sequence"/>
</dbReference>
<evidence type="ECO:0000313" key="2">
    <source>
        <dbReference type="EMBL" id="MFC5849091.1"/>
    </source>
</evidence>
<keyword evidence="3" id="KW-1185">Reference proteome</keyword>
<accession>A0ABW1DKC1</accession>
<dbReference type="Gene3D" id="3.30.450.40">
    <property type="match status" value="2"/>
</dbReference>
<evidence type="ECO:0000259" key="1">
    <source>
        <dbReference type="PROSITE" id="PS50887"/>
    </source>
</evidence>
<protein>
    <submittedName>
        <fullName evidence="2">Diguanylate cyclase domain-containing protein</fullName>
        <ecNumber evidence="2">2.7.7.65</ecNumber>
    </submittedName>
</protein>
<feature type="domain" description="GGDEF" evidence="1">
    <location>
        <begin position="380"/>
        <end position="506"/>
    </location>
</feature>
<sequence length="506" mass="54267">MTQAPVPTDEAARLLDLAGYGILDTPAEANYDRIVRLASRLLGTPTAVLNFVDEHRHWNKAAAGMPRTELPRADSPCAWAILQDTPLVVPDLKEDGRFADLALVRDGARMYAGAPLVTPRGHHVGTLCVFDTAPRQPSEDDLQVLKDLAALAVSELELRQRTDELNRQLDAQVLYAAGLRRELSNAQTLEAVTSLSNMSGTPEEITGHAAGLLGQAVGADWTGLVTVSGGETLVHVVQVQPEFPPQLRELFGEARRQGGGVITTLHDTPHNVYIDDYGLHPSALPQAAELGLRSVAWVPLGLWGTNRAALLVLRAGGEKRRPWRSSDRALLEAAGRSIRSAMQRHDALDLATRISRQDALTGVGNRRALEEALDTAAPGSDRTVMLMDLDGFKSLNDAAGHAEGDKALRVFAGALAAEFALDAQVYRLGGDEFVLLLPGLCAQEDVLERIDLAVLAVRQVAPTPLGVSVGGATTEEGALEDLLELADARMYAAKRRRKARAVAVGV</sequence>
<name>A0ABW1DKC1_9DEIO</name>
<dbReference type="EMBL" id="JBHSOH010000014">
    <property type="protein sequence ID" value="MFC5849091.1"/>
    <property type="molecule type" value="Genomic_DNA"/>
</dbReference>
<comment type="caution">
    <text evidence="2">The sequence shown here is derived from an EMBL/GenBank/DDBJ whole genome shotgun (WGS) entry which is preliminary data.</text>
</comment>
<dbReference type="Gene3D" id="3.30.70.270">
    <property type="match status" value="1"/>
</dbReference>
<dbReference type="InterPro" id="IPR043128">
    <property type="entry name" value="Rev_trsase/Diguanyl_cyclase"/>
</dbReference>
<dbReference type="Pfam" id="PF01590">
    <property type="entry name" value="GAF"/>
    <property type="match status" value="1"/>
</dbReference>
<dbReference type="GO" id="GO:0052621">
    <property type="term" value="F:diguanylate cyclase activity"/>
    <property type="evidence" value="ECO:0007669"/>
    <property type="project" value="UniProtKB-EC"/>
</dbReference>
<dbReference type="PROSITE" id="PS50887">
    <property type="entry name" value="GGDEF"/>
    <property type="match status" value="1"/>
</dbReference>
<dbReference type="CDD" id="cd01949">
    <property type="entry name" value="GGDEF"/>
    <property type="match status" value="1"/>
</dbReference>
<dbReference type="SUPFAM" id="SSF55073">
    <property type="entry name" value="Nucleotide cyclase"/>
    <property type="match status" value="1"/>
</dbReference>
<dbReference type="InterPro" id="IPR029016">
    <property type="entry name" value="GAF-like_dom_sf"/>
</dbReference>
<dbReference type="SMART" id="SM00065">
    <property type="entry name" value="GAF"/>
    <property type="match status" value="2"/>
</dbReference>
<dbReference type="PANTHER" id="PTHR43102:SF2">
    <property type="entry name" value="GAF DOMAIN-CONTAINING PROTEIN"/>
    <property type="match status" value="1"/>
</dbReference>
<evidence type="ECO:0000313" key="3">
    <source>
        <dbReference type="Proteomes" id="UP001595979"/>
    </source>
</evidence>
<dbReference type="EC" id="2.7.7.65" evidence="2"/>
<gene>
    <name evidence="2" type="ORF">ACFPQ6_12300</name>
</gene>
<organism evidence="2 3">
    <name type="scientific">Deinococcus petrolearius</name>
    <dbReference type="NCBI Taxonomy" id="1751295"/>
    <lineage>
        <taxon>Bacteria</taxon>
        <taxon>Thermotogati</taxon>
        <taxon>Deinococcota</taxon>
        <taxon>Deinococci</taxon>
        <taxon>Deinococcales</taxon>
        <taxon>Deinococcaceae</taxon>
        <taxon>Deinococcus</taxon>
    </lineage>
</organism>
<keyword evidence="2" id="KW-0548">Nucleotidyltransferase</keyword>
<dbReference type="InterPro" id="IPR000160">
    <property type="entry name" value="GGDEF_dom"/>
</dbReference>
<reference evidence="3" key="1">
    <citation type="journal article" date="2019" name="Int. J. Syst. Evol. Microbiol.">
        <title>The Global Catalogue of Microorganisms (GCM) 10K type strain sequencing project: providing services to taxonomists for standard genome sequencing and annotation.</title>
        <authorList>
            <consortium name="The Broad Institute Genomics Platform"/>
            <consortium name="The Broad Institute Genome Sequencing Center for Infectious Disease"/>
            <person name="Wu L."/>
            <person name="Ma J."/>
        </authorList>
    </citation>
    <scope>NUCLEOTIDE SEQUENCE [LARGE SCALE GENOMIC DNA]</scope>
    <source>
        <strain evidence="3">CGMCC 1.15053</strain>
    </source>
</reference>
<dbReference type="PANTHER" id="PTHR43102">
    <property type="entry name" value="SLR1143 PROTEIN"/>
    <property type="match status" value="1"/>
</dbReference>
<dbReference type="InterPro" id="IPR003018">
    <property type="entry name" value="GAF"/>
</dbReference>
<dbReference type="Pfam" id="PF00990">
    <property type="entry name" value="GGDEF"/>
    <property type="match status" value="1"/>
</dbReference>
<dbReference type="RefSeq" id="WP_380049774.1">
    <property type="nucleotide sequence ID" value="NZ_JBHSOH010000014.1"/>
</dbReference>
<dbReference type="SUPFAM" id="SSF55781">
    <property type="entry name" value="GAF domain-like"/>
    <property type="match status" value="2"/>
</dbReference>
<keyword evidence="2" id="KW-0808">Transferase</keyword>
<dbReference type="NCBIfam" id="TIGR00254">
    <property type="entry name" value="GGDEF"/>
    <property type="match status" value="1"/>
</dbReference>
<proteinExistence type="predicted"/>